<dbReference type="RefSeq" id="WP_289840734.1">
    <property type="nucleotide sequence ID" value="NZ_CATKSH010000019.1"/>
</dbReference>
<protein>
    <recommendedName>
        <fullName evidence="5 6">Cell division protein FtsA</fullName>
    </recommendedName>
</protein>
<gene>
    <name evidence="5 9" type="primary">ftsA</name>
    <name evidence="9" type="ORF">LMG32879_002477</name>
</gene>
<name>A0AA35VCF7_9PROT</name>
<evidence type="ECO:0000313" key="9">
    <source>
        <dbReference type="EMBL" id="CAI9121630.1"/>
    </source>
</evidence>
<dbReference type="GO" id="GO:0032153">
    <property type="term" value="C:cell division site"/>
    <property type="evidence" value="ECO:0007669"/>
    <property type="project" value="UniProtKB-UniRule"/>
</dbReference>
<dbReference type="PANTHER" id="PTHR32432">
    <property type="entry name" value="CELL DIVISION PROTEIN FTSA-RELATED"/>
    <property type="match status" value="1"/>
</dbReference>
<dbReference type="Proteomes" id="UP001176960">
    <property type="component" value="Unassembled WGS sequence"/>
</dbReference>
<dbReference type="Gene3D" id="3.30.420.40">
    <property type="match status" value="2"/>
</dbReference>
<evidence type="ECO:0000259" key="8">
    <source>
        <dbReference type="SMART" id="SM00842"/>
    </source>
</evidence>
<dbReference type="GO" id="GO:0043093">
    <property type="term" value="P:FtsZ-dependent cytokinesis"/>
    <property type="evidence" value="ECO:0007669"/>
    <property type="project" value="UniProtKB-UniRule"/>
</dbReference>
<proteinExistence type="inferred from homology"/>
<evidence type="ECO:0000256" key="6">
    <source>
        <dbReference type="PIRNR" id="PIRNR003101"/>
    </source>
</evidence>
<keyword evidence="3 5" id="KW-0472">Membrane</keyword>
<keyword evidence="10" id="KW-1185">Reference proteome</keyword>
<sequence length="465" mass="49367">MNDLVVTTPDSPRRKRRAGRGRSLIPIGGERHARERSEGDILSLPPPDTAPTPRHWKSGVFGALDIGSTKMTCLIGKGEADGSLRVLGYGWRRSRGIRNGAVIDIHEAEQAIRATVGQAEDAADKRLDNVIVNLSCGHPESHVFNARMPIGGREITDGDVARVVAEGQNRARTEGRSIIHTFPIGYSVDDTGGIIDPRAHLCDHLTARLHMIDAGTTALRTLDSVVSRAELKIGGLVSAPLASGLAVLEDDERELGATVVEMGGETTSLAVFGEGLLLHTAHIPVGGMHVTRDLARMLSTNIADAERLKTVYGSAELASEDETESLPIQMTGDHASAIARVSRAKLVSAIRPRIEETLELVRDRLDSAGLGRAGRGRVVLTGGASLLEGIGPMAARILERPVRLGRPLHITGLPEGTAASAGFSTAAGLLAWAAGADYAFRGAATPEMRSAGLLRRFVGFLRDRA</sequence>
<evidence type="ECO:0000256" key="5">
    <source>
        <dbReference type="HAMAP-Rule" id="MF_02033"/>
    </source>
</evidence>
<evidence type="ECO:0000256" key="4">
    <source>
        <dbReference type="ARBA" id="ARBA00023306"/>
    </source>
</evidence>
<comment type="subunit">
    <text evidence="5">Self-interacts. Interacts with FtsZ.</text>
</comment>
<dbReference type="SUPFAM" id="SSF53067">
    <property type="entry name" value="Actin-like ATPase domain"/>
    <property type="match status" value="2"/>
</dbReference>
<evidence type="ECO:0000256" key="7">
    <source>
        <dbReference type="SAM" id="MobiDB-lite"/>
    </source>
</evidence>
<dbReference type="HAMAP" id="MF_02033">
    <property type="entry name" value="FtsA"/>
    <property type="match status" value="1"/>
</dbReference>
<dbReference type="CDD" id="cd24048">
    <property type="entry name" value="ASKHA_NBD_FtsA"/>
    <property type="match status" value="1"/>
</dbReference>
<evidence type="ECO:0000256" key="1">
    <source>
        <dbReference type="ARBA" id="ARBA00022475"/>
    </source>
</evidence>
<reference evidence="9" key="1">
    <citation type="submission" date="2023-03" db="EMBL/GenBank/DDBJ databases">
        <authorList>
            <person name="Cleenwerck I."/>
        </authorList>
    </citation>
    <scope>NUCLEOTIDE SEQUENCE</scope>
    <source>
        <strain evidence="9">LMG 32879</strain>
    </source>
</reference>
<keyword evidence="4 5" id="KW-0131">Cell cycle</keyword>
<keyword evidence="2 5" id="KW-0132">Cell division</keyword>
<evidence type="ECO:0000256" key="3">
    <source>
        <dbReference type="ARBA" id="ARBA00023136"/>
    </source>
</evidence>
<dbReference type="Pfam" id="PF14450">
    <property type="entry name" value="FtsA"/>
    <property type="match status" value="1"/>
</dbReference>
<comment type="caution">
    <text evidence="9">The sequence shown here is derived from an EMBL/GenBank/DDBJ whole genome shotgun (WGS) entry which is preliminary data.</text>
</comment>
<dbReference type="PANTHER" id="PTHR32432:SF4">
    <property type="entry name" value="CELL DIVISION PROTEIN FTSA"/>
    <property type="match status" value="1"/>
</dbReference>
<feature type="domain" description="SHS2" evidence="8">
    <location>
        <begin position="61"/>
        <end position="247"/>
    </location>
</feature>
<dbReference type="NCBIfam" id="TIGR01174">
    <property type="entry name" value="ftsA"/>
    <property type="match status" value="1"/>
</dbReference>
<dbReference type="SMART" id="SM00842">
    <property type="entry name" value="FtsA"/>
    <property type="match status" value="1"/>
</dbReference>
<dbReference type="InterPro" id="IPR003494">
    <property type="entry name" value="SHS2_FtsA"/>
</dbReference>
<dbReference type="InterPro" id="IPR043129">
    <property type="entry name" value="ATPase_NBD"/>
</dbReference>
<dbReference type="GO" id="GO:0009898">
    <property type="term" value="C:cytoplasmic side of plasma membrane"/>
    <property type="evidence" value="ECO:0007669"/>
    <property type="project" value="UniProtKB-UniRule"/>
</dbReference>
<dbReference type="Pfam" id="PF02491">
    <property type="entry name" value="SHS2_FTSA"/>
    <property type="match status" value="1"/>
</dbReference>
<feature type="compositionally biased region" description="Basic and acidic residues" evidence="7">
    <location>
        <begin position="29"/>
        <end position="39"/>
    </location>
</feature>
<organism evidence="9 10">
    <name type="scientific">Brytella acorum</name>
    <dbReference type="NCBI Taxonomy" id="2959299"/>
    <lineage>
        <taxon>Bacteria</taxon>
        <taxon>Pseudomonadati</taxon>
        <taxon>Pseudomonadota</taxon>
        <taxon>Alphaproteobacteria</taxon>
        <taxon>Acetobacterales</taxon>
        <taxon>Acetobacteraceae</taxon>
        <taxon>Brytella</taxon>
    </lineage>
</organism>
<accession>A0AA35VCF7</accession>
<comment type="subcellular location">
    <subcellularLocation>
        <location evidence="5">Cell membrane</location>
        <topology evidence="5">Peripheral membrane protein</topology>
        <orientation evidence="5">Cytoplasmic side</orientation>
    </subcellularLocation>
    <text evidence="5">Localizes to the Z ring in an FtsZ-dependent manner. Targeted to the membrane through a conserved C-terminal amphipathic helix.</text>
</comment>
<dbReference type="InterPro" id="IPR020823">
    <property type="entry name" value="Cell_div_FtsA"/>
</dbReference>
<dbReference type="AlphaFoldDB" id="A0AA35VCF7"/>
<dbReference type="InterPro" id="IPR050696">
    <property type="entry name" value="FtsA/MreB"/>
</dbReference>
<comment type="function">
    <text evidence="5 6">Cell division protein that is involved in the assembly of the Z ring. May serve as a membrane anchor for the Z ring.</text>
</comment>
<evidence type="ECO:0000256" key="2">
    <source>
        <dbReference type="ARBA" id="ARBA00022618"/>
    </source>
</evidence>
<feature type="region of interest" description="Disordered" evidence="7">
    <location>
        <begin position="1"/>
        <end position="53"/>
    </location>
</feature>
<dbReference type="PIRSF" id="PIRSF003101">
    <property type="entry name" value="FtsA"/>
    <property type="match status" value="1"/>
</dbReference>
<keyword evidence="1 5" id="KW-1003">Cell membrane</keyword>
<comment type="similarity">
    <text evidence="5 6">Belongs to the FtsA/MreB family.</text>
</comment>
<evidence type="ECO:0000313" key="10">
    <source>
        <dbReference type="Proteomes" id="UP001176960"/>
    </source>
</evidence>
<dbReference type="EMBL" id="CATKSH010000019">
    <property type="protein sequence ID" value="CAI9121630.1"/>
    <property type="molecule type" value="Genomic_DNA"/>
</dbReference>